<keyword evidence="3" id="KW-1185">Reference proteome</keyword>
<feature type="transmembrane region" description="Helical" evidence="1">
    <location>
        <begin position="473"/>
        <end position="490"/>
    </location>
</feature>
<dbReference type="RefSeq" id="WP_406258765.1">
    <property type="nucleotide sequence ID" value="NZ_CP108125.1"/>
</dbReference>
<evidence type="ECO:0000313" key="2">
    <source>
        <dbReference type="EMBL" id="WTO85184.1"/>
    </source>
</evidence>
<evidence type="ECO:0000313" key="3">
    <source>
        <dbReference type="Proteomes" id="UP001622690"/>
    </source>
</evidence>
<keyword evidence="1" id="KW-0472">Membrane</keyword>
<dbReference type="EMBL" id="CP108125">
    <property type="protein sequence ID" value="WTO85184.1"/>
    <property type="molecule type" value="Genomic_DNA"/>
</dbReference>
<reference evidence="2 3" key="1">
    <citation type="submission" date="2022-10" db="EMBL/GenBank/DDBJ databases">
        <title>The complete genomes of actinobacterial strains from the NBC collection.</title>
        <authorList>
            <person name="Joergensen T.S."/>
            <person name="Alvarez Arevalo M."/>
            <person name="Sterndorff E.B."/>
            <person name="Faurdal D."/>
            <person name="Vuksanovic O."/>
            <person name="Mourched A.-S."/>
            <person name="Charusanti P."/>
            <person name="Shaw S."/>
            <person name="Blin K."/>
            <person name="Weber T."/>
        </authorList>
    </citation>
    <scope>NUCLEOTIDE SEQUENCE [LARGE SCALE GENOMIC DNA]</scope>
    <source>
        <strain evidence="2 3">NBC_00206</strain>
    </source>
</reference>
<evidence type="ECO:0000256" key="1">
    <source>
        <dbReference type="SAM" id="Phobius"/>
    </source>
</evidence>
<keyword evidence="1" id="KW-0812">Transmembrane</keyword>
<protein>
    <submittedName>
        <fullName evidence="2">Uncharacterized protein</fullName>
    </submittedName>
</protein>
<proteinExistence type="predicted"/>
<sequence>MQEELAVTLLHHLPAWRMRAIERIEFSSAQWSVREHEIHVKPLTEVAAKRPGSTGYVPGLHKHLLRPDDAGKAELLLPIIELPKVPLLDLHIAVNGEPVYRVPLDVGANLEAQYIKRLAVEAGIEVANFESDLTDLLAAIFFLPTSQYAAIWKKYCQVSIDPRQWVYPFLRSIGKRDPLRIYLNDFLPFGLKGHILDEWRDVASHIKEYVLQETMEDHLSGAEYPLIALPQMAREMARLGRGDADEELCSQRLKSLYLLLHDAHARKFHTSTHEAKNRARAASDLLSTYAAFGSQWTAFARCKIPVAEPFIITVKETRSIYFQHKWNKEYRSTRKFPTAEHIGRTAWTMVAFADAETNHLSIKTADTSVRLHDCVALDQKGVPLEESARKDAEVNGELDEHAKTFELYLRHDSTASRRKRIWIKCHLRLNRILSLFIYLAMTVTGVGTYLLIWRAIEEKVGGDQIHGLTAKDATVILIPVAFVTAFVLAKENTTLVMRLRKFRQSILLIELFVLLGTAFALYMHHAVRATP</sequence>
<keyword evidence="1" id="KW-1133">Transmembrane helix</keyword>
<feature type="transmembrane region" description="Helical" evidence="1">
    <location>
        <begin position="432"/>
        <end position="453"/>
    </location>
</feature>
<accession>A0ABZ1J1H1</accession>
<organism evidence="2 3">
    <name type="scientific">Streptomyces nigra</name>
    <dbReference type="NCBI Taxonomy" id="1827580"/>
    <lineage>
        <taxon>Bacteria</taxon>
        <taxon>Bacillati</taxon>
        <taxon>Actinomycetota</taxon>
        <taxon>Actinomycetes</taxon>
        <taxon>Kitasatosporales</taxon>
        <taxon>Streptomycetaceae</taxon>
        <taxon>Streptomyces</taxon>
    </lineage>
</organism>
<feature type="transmembrane region" description="Helical" evidence="1">
    <location>
        <begin position="502"/>
        <end position="523"/>
    </location>
</feature>
<gene>
    <name evidence="2" type="ORF">OHU27_23285</name>
</gene>
<name>A0ABZ1J1H1_9ACTN</name>
<dbReference type="Proteomes" id="UP001622690">
    <property type="component" value="Chromosome"/>
</dbReference>